<comment type="caution">
    <text evidence="3">The sequence shown here is derived from an EMBL/GenBank/DDBJ whole genome shotgun (WGS) entry which is preliminary data.</text>
</comment>
<dbReference type="EMBL" id="BTGU01010435">
    <property type="protein sequence ID" value="GMN72746.1"/>
    <property type="molecule type" value="Genomic_DNA"/>
</dbReference>
<dbReference type="EMBL" id="BTGU01010436">
    <property type="protein sequence ID" value="GMN72751.1"/>
    <property type="molecule type" value="Genomic_DNA"/>
</dbReference>
<dbReference type="AlphaFoldDB" id="A0AA88EK58"/>
<evidence type="ECO:0000313" key="3">
    <source>
        <dbReference type="EMBL" id="GMN72751.1"/>
    </source>
</evidence>
<name>A0AA88EK58_FICCA</name>
<dbReference type="Proteomes" id="UP001187192">
    <property type="component" value="Unassembled WGS sequence"/>
</dbReference>
<proteinExistence type="predicted"/>
<feature type="compositionally biased region" description="Low complexity" evidence="1">
    <location>
        <begin position="126"/>
        <end position="137"/>
    </location>
</feature>
<gene>
    <name evidence="2" type="ORF">TIFTF001_052060</name>
    <name evidence="3" type="ORF">TIFTF001_052062</name>
    <name evidence="4" type="ORF">TIFTF001_052064</name>
    <name evidence="5" type="ORF">TIFTF001_052066</name>
</gene>
<keyword evidence="6" id="KW-1185">Reference proteome</keyword>
<sequence length="156" mass="17301">MPRKASGETYVWDNTKQKRFLEKLDDFLAYSGGKRPTGQILDLWATQFNSEFDAVPAYGVFKECNHLHHEGIRNKELYYNIFKKNHVAGASGFGSVTMGGGSTPSIDFDFSIDNSGTHPVLEEEITPTNGGRQGNTRRGPDDAVPSRFRGSAGKRK</sequence>
<evidence type="ECO:0000256" key="1">
    <source>
        <dbReference type="SAM" id="MobiDB-lite"/>
    </source>
</evidence>
<protein>
    <submittedName>
        <fullName evidence="3">Uncharacterized protein</fullName>
    </submittedName>
</protein>
<dbReference type="EMBL" id="BTGU01010437">
    <property type="protein sequence ID" value="GMN72759.1"/>
    <property type="molecule type" value="Genomic_DNA"/>
</dbReference>
<accession>A0AA88EK58</accession>
<evidence type="ECO:0000313" key="6">
    <source>
        <dbReference type="Proteomes" id="UP001187192"/>
    </source>
</evidence>
<reference evidence="3" key="1">
    <citation type="submission" date="2023-07" db="EMBL/GenBank/DDBJ databases">
        <title>draft genome sequence of fig (Ficus carica).</title>
        <authorList>
            <person name="Takahashi T."/>
            <person name="Nishimura K."/>
        </authorList>
    </citation>
    <scope>NUCLEOTIDE SEQUENCE</scope>
</reference>
<organism evidence="3 6">
    <name type="scientific">Ficus carica</name>
    <name type="common">Common fig</name>
    <dbReference type="NCBI Taxonomy" id="3494"/>
    <lineage>
        <taxon>Eukaryota</taxon>
        <taxon>Viridiplantae</taxon>
        <taxon>Streptophyta</taxon>
        <taxon>Embryophyta</taxon>
        <taxon>Tracheophyta</taxon>
        <taxon>Spermatophyta</taxon>
        <taxon>Magnoliopsida</taxon>
        <taxon>eudicotyledons</taxon>
        <taxon>Gunneridae</taxon>
        <taxon>Pentapetalae</taxon>
        <taxon>rosids</taxon>
        <taxon>fabids</taxon>
        <taxon>Rosales</taxon>
        <taxon>Moraceae</taxon>
        <taxon>Ficeae</taxon>
        <taxon>Ficus</taxon>
    </lineage>
</organism>
<evidence type="ECO:0000313" key="5">
    <source>
        <dbReference type="EMBL" id="GMN72764.1"/>
    </source>
</evidence>
<dbReference type="EMBL" id="BTGU01010438">
    <property type="protein sequence ID" value="GMN72764.1"/>
    <property type="molecule type" value="Genomic_DNA"/>
</dbReference>
<evidence type="ECO:0000313" key="2">
    <source>
        <dbReference type="EMBL" id="GMN72746.1"/>
    </source>
</evidence>
<evidence type="ECO:0000313" key="4">
    <source>
        <dbReference type="EMBL" id="GMN72759.1"/>
    </source>
</evidence>
<feature type="region of interest" description="Disordered" evidence="1">
    <location>
        <begin position="118"/>
        <end position="156"/>
    </location>
</feature>